<dbReference type="InParanoid" id="H2XTK9"/>
<feature type="region of interest" description="Disordered" evidence="1">
    <location>
        <begin position="25"/>
        <end position="44"/>
    </location>
</feature>
<dbReference type="Proteomes" id="UP000008144">
    <property type="component" value="Unassembled WGS sequence"/>
</dbReference>
<protein>
    <submittedName>
        <fullName evidence="2">Uncharacterized protein</fullName>
    </submittedName>
</protein>
<reference evidence="3" key="1">
    <citation type="journal article" date="2002" name="Science">
        <title>The draft genome of Ciona intestinalis: insights into chordate and vertebrate origins.</title>
        <authorList>
            <person name="Dehal P."/>
            <person name="Satou Y."/>
            <person name="Campbell R.K."/>
            <person name="Chapman J."/>
            <person name="Degnan B."/>
            <person name="De Tomaso A."/>
            <person name="Davidson B."/>
            <person name="Di Gregorio A."/>
            <person name="Gelpke M."/>
            <person name="Goodstein D.M."/>
            <person name="Harafuji N."/>
            <person name="Hastings K.E."/>
            <person name="Ho I."/>
            <person name="Hotta K."/>
            <person name="Huang W."/>
            <person name="Kawashima T."/>
            <person name="Lemaire P."/>
            <person name="Martinez D."/>
            <person name="Meinertzhagen I.A."/>
            <person name="Necula S."/>
            <person name="Nonaka M."/>
            <person name="Putnam N."/>
            <person name="Rash S."/>
            <person name="Saiga H."/>
            <person name="Satake M."/>
            <person name="Terry A."/>
            <person name="Yamada L."/>
            <person name="Wang H.G."/>
            <person name="Awazu S."/>
            <person name="Azumi K."/>
            <person name="Boore J."/>
            <person name="Branno M."/>
            <person name="Chin-Bow S."/>
            <person name="DeSantis R."/>
            <person name="Doyle S."/>
            <person name="Francino P."/>
            <person name="Keys D.N."/>
            <person name="Haga S."/>
            <person name="Hayashi H."/>
            <person name="Hino K."/>
            <person name="Imai K.S."/>
            <person name="Inaba K."/>
            <person name="Kano S."/>
            <person name="Kobayashi K."/>
            <person name="Kobayashi M."/>
            <person name="Lee B.I."/>
            <person name="Makabe K.W."/>
            <person name="Manohar C."/>
            <person name="Matassi G."/>
            <person name="Medina M."/>
            <person name="Mochizuki Y."/>
            <person name="Mount S."/>
            <person name="Morishita T."/>
            <person name="Miura S."/>
            <person name="Nakayama A."/>
            <person name="Nishizaka S."/>
            <person name="Nomoto H."/>
            <person name="Ohta F."/>
            <person name="Oishi K."/>
            <person name="Rigoutsos I."/>
            <person name="Sano M."/>
            <person name="Sasaki A."/>
            <person name="Sasakura Y."/>
            <person name="Shoguchi E."/>
            <person name="Shin-i T."/>
            <person name="Spagnuolo A."/>
            <person name="Stainier D."/>
            <person name="Suzuki M.M."/>
            <person name="Tassy O."/>
            <person name="Takatori N."/>
            <person name="Tokuoka M."/>
            <person name="Yagi K."/>
            <person name="Yoshizaki F."/>
            <person name="Wada S."/>
            <person name="Zhang C."/>
            <person name="Hyatt P.D."/>
            <person name="Larimer F."/>
            <person name="Detter C."/>
            <person name="Doggett N."/>
            <person name="Glavina T."/>
            <person name="Hawkins T."/>
            <person name="Richardson P."/>
            <person name="Lucas S."/>
            <person name="Kohara Y."/>
            <person name="Levine M."/>
            <person name="Satoh N."/>
            <person name="Rokhsar D.S."/>
        </authorList>
    </citation>
    <scope>NUCLEOTIDE SEQUENCE [LARGE SCALE GENOMIC DNA]</scope>
</reference>
<dbReference type="Ensembl" id="ENSCINT00000032972.1">
    <property type="protein sequence ID" value="ENSCINP00000032993.1"/>
    <property type="gene ID" value="ENSCING00000023651.1"/>
</dbReference>
<evidence type="ECO:0000313" key="3">
    <source>
        <dbReference type="Proteomes" id="UP000008144"/>
    </source>
</evidence>
<sequence>MDELQQAGDVLGSAADASKALGGLSKSLPGMAKSGDGGSAEPETCSACNQKIITSQPEGGVDVAKAAETAGSVMDCCSKAFDCFGKANDMVSQVQQ</sequence>
<dbReference type="HOGENOM" id="CLU_180156_0_0_1"/>
<accession>H2XTK9</accession>
<evidence type="ECO:0000313" key="2">
    <source>
        <dbReference type="Ensembl" id="ENSCINP00000032993.1"/>
    </source>
</evidence>
<name>H2XTK9_CIOIN</name>
<evidence type="ECO:0000256" key="1">
    <source>
        <dbReference type="SAM" id="MobiDB-lite"/>
    </source>
</evidence>
<dbReference type="GeneTree" id="ENSGT00660000097220"/>
<dbReference type="AlphaFoldDB" id="H2XTK9"/>
<organism evidence="2 3">
    <name type="scientific">Ciona intestinalis</name>
    <name type="common">Transparent sea squirt</name>
    <name type="synonym">Ascidia intestinalis</name>
    <dbReference type="NCBI Taxonomy" id="7719"/>
    <lineage>
        <taxon>Eukaryota</taxon>
        <taxon>Metazoa</taxon>
        <taxon>Chordata</taxon>
        <taxon>Tunicata</taxon>
        <taxon>Ascidiacea</taxon>
        <taxon>Phlebobranchia</taxon>
        <taxon>Cionidae</taxon>
        <taxon>Ciona</taxon>
    </lineage>
</organism>
<reference evidence="2" key="2">
    <citation type="submission" date="2025-08" db="UniProtKB">
        <authorList>
            <consortium name="Ensembl"/>
        </authorList>
    </citation>
    <scope>IDENTIFICATION</scope>
</reference>
<keyword evidence="3" id="KW-1185">Reference proteome</keyword>
<reference evidence="2" key="3">
    <citation type="submission" date="2025-09" db="UniProtKB">
        <authorList>
            <consortium name="Ensembl"/>
        </authorList>
    </citation>
    <scope>IDENTIFICATION</scope>
</reference>
<proteinExistence type="predicted"/>